<dbReference type="RefSeq" id="WP_262992088.1">
    <property type="nucleotide sequence ID" value="NZ_JAOTJC010000004.1"/>
</dbReference>
<dbReference type="PANTHER" id="PTHR43885">
    <property type="entry name" value="HALOACID DEHALOGENASE-LIKE HYDROLASE"/>
    <property type="match status" value="1"/>
</dbReference>
<evidence type="ECO:0000313" key="1">
    <source>
        <dbReference type="EMBL" id="MCU7553389.1"/>
    </source>
</evidence>
<protein>
    <submittedName>
        <fullName evidence="1">HAD-IA family hydrolase</fullName>
    </submittedName>
</protein>
<dbReference type="SUPFAM" id="SSF56784">
    <property type="entry name" value="HAD-like"/>
    <property type="match status" value="1"/>
</dbReference>
<keyword evidence="2" id="KW-1185">Reference proteome</keyword>
<gene>
    <name evidence="1" type="ORF">OCL06_02115</name>
</gene>
<dbReference type="NCBIfam" id="TIGR01509">
    <property type="entry name" value="HAD-SF-IA-v3"/>
    <property type="match status" value="1"/>
</dbReference>
<dbReference type="Gene3D" id="1.10.260.80">
    <property type="match status" value="1"/>
</dbReference>
<name>A0ABT2VK60_9ALTE</name>
<proteinExistence type="predicted"/>
<dbReference type="SFLD" id="SFLDG01129">
    <property type="entry name" value="C1.5:_HAD__Beta-PGM__Phosphata"/>
    <property type="match status" value="1"/>
</dbReference>
<accession>A0ABT2VK60</accession>
<dbReference type="Gene3D" id="3.40.50.1000">
    <property type="entry name" value="HAD superfamily/HAD-like"/>
    <property type="match status" value="1"/>
</dbReference>
<dbReference type="InterPro" id="IPR041492">
    <property type="entry name" value="HAD_2"/>
</dbReference>
<comment type="caution">
    <text evidence="1">The sequence shown here is derived from an EMBL/GenBank/DDBJ whole genome shotgun (WGS) entry which is preliminary data.</text>
</comment>
<dbReference type="NCBIfam" id="TIGR01549">
    <property type="entry name" value="HAD-SF-IA-v1"/>
    <property type="match status" value="1"/>
</dbReference>
<dbReference type="InterPro" id="IPR006439">
    <property type="entry name" value="HAD-SF_hydro_IA"/>
</dbReference>
<dbReference type="PANTHER" id="PTHR43885:SF1">
    <property type="entry name" value="SUPERFAMILY HYDROLASE, PUTATIVE (AFU_ORTHOLOGUE AFUA_4G13290)-RELATED"/>
    <property type="match status" value="1"/>
</dbReference>
<reference evidence="2" key="1">
    <citation type="submission" date="2023-07" db="EMBL/GenBank/DDBJ databases">
        <title>Study on multiphase classification of strain Alteromonas salexigens isolated from the Yellow Sea.</title>
        <authorList>
            <person name="Sun L."/>
        </authorList>
    </citation>
    <scope>NUCLEOTIDE SEQUENCE [LARGE SCALE GENOMIC DNA]</scope>
    <source>
        <strain evidence="2">ASW11-19</strain>
    </source>
</reference>
<organism evidence="1 2">
    <name type="scientific">Alteromonas salexigens</name>
    <dbReference type="NCBI Taxonomy" id="2982530"/>
    <lineage>
        <taxon>Bacteria</taxon>
        <taxon>Pseudomonadati</taxon>
        <taxon>Pseudomonadota</taxon>
        <taxon>Gammaproteobacteria</taxon>
        <taxon>Alteromonadales</taxon>
        <taxon>Alteromonadaceae</taxon>
        <taxon>Alteromonas/Salinimonas group</taxon>
        <taxon>Alteromonas</taxon>
    </lineage>
</organism>
<dbReference type="Proteomes" id="UP001209257">
    <property type="component" value="Unassembled WGS sequence"/>
</dbReference>
<dbReference type="InterPro" id="IPR036412">
    <property type="entry name" value="HAD-like_sf"/>
</dbReference>
<keyword evidence="1" id="KW-0378">Hydrolase</keyword>
<sequence length="167" mass="19041">MDLTNIKGVIFDLDGTLVESRLNFTRMRDDVGCPQDQDILEFVEAITCATTKQQAQERILQHELEDADTAKWLPLGREMVENILQHQLPMAIVTRNCRQATTIKLQNNQVPISLVLTREDAPPKPDPTALLQIASQWQLPPAHCLYVGDFIYDRMAAENAGMRWWLV</sequence>
<evidence type="ECO:0000313" key="2">
    <source>
        <dbReference type="Proteomes" id="UP001209257"/>
    </source>
</evidence>
<dbReference type="SFLD" id="SFLDS00003">
    <property type="entry name" value="Haloacid_Dehalogenase"/>
    <property type="match status" value="1"/>
</dbReference>
<dbReference type="EMBL" id="JAOTJC010000004">
    <property type="protein sequence ID" value="MCU7553389.1"/>
    <property type="molecule type" value="Genomic_DNA"/>
</dbReference>
<dbReference type="InterPro" id="IPR023214">
    <property type="entry name" value="HAD_sf"/>
</dbReference>
<dbReference type="GO" id="GO:0016787">
    <property type="term" value="F:hydrolase activity"/>
    <property type="evidence" value="ECO:0007669"/>
    <property type="project" value="UniProtKB-KW"/>
</dbReference>
<dbReference type="Pfam" id="PF13419">
    <property type="entry name" value="HAD_2"/>
    <property type="match status" value="1"/>
</dbReference>